<evidence type="ECO:0000256" key="1">
    <source>
        <dbReference type="SAM" id="MobiDB-lite"/>
    </source>
</evidence>
<dbReference type="RefSeq" id="WP_381423448.1">
    <property type="nucleotide sequence ID" value="NZ_JBHSDH010000013.1"/>
</dbReference>
<evidence type="ECO:0000313" key="4">
    <source>
        <dbReference type="Proteomes" id="UP001595887"/>
    </source>
</evidence>
<keyword evidence="2" id="KW-0812">Transmembrane</keyword>
<name>A0ABV8RGY0_9SPHN</name>
<organism evidence="3 4">
    <name type="scientific">Sphingorhabdus arenilitoris</name>
    <dbReference type="NCBI Taxonomy" id="1490041"/>
    <lineage>
        <taxon>Bacteria</taxon>
        <taxon>Pseudomonadati</taxon>
        <taxon>Pseudomonadota</taxon>
        <taxon>Alphaproteobacteria</taxon>
        <taxon>Sphingomonadales</taxon>
        <taxon>Sphingomonadaceae</taxon>
        <taxon>Sphingorhabdus</taxon>
    </lineage>
</organism>
<evidence type="ECO:0000256" key="2">
    <source>
        <dbReference type="SAM" id="Phobius"/>
    </source>
</evidence>
<dbReference type="EMBL" id="JBHSDH010000013">
    <property type="protein sequence ID" value="MFC4292611.1"/>
    <property type="molecule type" value="Genomic_DNA"/>
</dbReference>
<comment type="caution">
    <text evidence="3">The sequence shown here is derived from an EMBL/GenBank/DDBJ whole genome shotgun (WGS) entry which is preliminary data.</text>
</comment>
<keyword evidence="2" id="KW-0472">Membrane</keyword>
<gene>
    <name evidence="3" type="ORF">ACFOWX_09330</name>
</gene>
<proteinExistence type="predicted"/>
<keyword evidence="2" id="KW-1133">Transmembrane helix</keyword>
<feature type="transmembrane region" description="Helical" evidence="2">
    <location>
        <begin position="35"/>
        <end position="53"/>
    </location>
</feature>
<keyword evidence="4" id="KW-1185">Reference proteome</keyword>
<feature type="region of interest" description="Disordered" evidence="1">
    <location>
        <begin position="1"/>
        <end position="27"/>
    </location>
</feature>
<sequence>MFVRRHGALDAPDKVPMATATSPRPAKTPLSKRRIAAYALGAIGAIAVIWLIFNFADLKGNARVGTAYAAHITCSCRYIEGRSLDDCAKDLEAGMEMISTADDTKSQRITASVPFLAEAVAEKRGNYGCLILNDDEVAALE</sequence>
<accession>A0ABV8RGY0</accession>
<protein>
    <submittedName>
        <fullName evidence="3">Uncharacterized protein</fullName>
    </submittedName>
</protein>
<reference evidence="4" key="1">
    <citation type="journal article" date="2019" name="Int. J. Syst. Evol. Microbiol.">
        <title>The Global Catalogue of Microorganisms (GCM) 10K type strain sequencing project: providing services to taxonomists for standard genome sequencing and annotation.</title>
        <authorList>
            <consortium name="The Broad Institute Genomics Platform"/>
            <consortium name="The Broad Institute Genome Sequencing Center for Infectious Disease"/>
            <person name="Wu L."/>
            <person name="Ma J."/>
        </authorList>
    </citation>
    <scope>NUCLEOTIDE SEQUENCE [LARGE SCALE GENOMIC DNA]</scope>
    <source>
        <strain evidence="4">CECT 8531</strain>
    </source>
</reference>
<dbReference type="Proteomes" id="UP001595887">
    <property type="component" value="Unassembled WGS sequence"/>
</dbReference>
<evidence type="ECO:0000313" key="3">
    <source>
        <dbReference type="EMBL" id="MFC4292611.1"/>
    </source>
</evidence>